<reference evidence="3 4" key="1">
    <citation type="journal article" date="2013" name="Appl. Environ. Microbiol.">
        <title>Genome analysis suggests that the soil oligotrophic bacterium Agromonas oligotrophica (Bradyrhizobium oligotrophicum) is a nitrogen-fixing symbiont of Aeschynomene indica.</title>
        <authorList>
            <person name="Okubo T."/>
            <person name="Fukushima S."/>
            <person name="Itakura M."/>
            <person name="Oshima K."/>
            <person name="Longtonglang A."/>
            <person name="Teaumroong N."/>
            <person name="Mitsui H."/>
            <person name="Hattori M."/>
            <person name="Hattori R."/>
            <person name="Hattori T."/>
            <person name="Minamisawa K."/>
        </authorList>
    </citation>
    <scope>NUCLEOTIDE SEQUENCE [LARGE SCALE GENOMIC DNA]</scope>
    <source>
        <strain evidence="3 4">S58</strain>
    </source>
</reference>
<dbReference type="RefSeq" id="WP_015666525.1">
    <property type="nucleotide sequence ID" value="NC_020453.1"/>
</dbReference>
<feature type="transmembrane region" description="Helical" evidence="2">
    <location>
        <begin position="145"/>
        <end position="168"/>
    </location>
</feature>
<name>M4Z7S3_9BRAD</name>
<keyword evidence="2" id="KW-0812">Transmembrane</keyword>
<gene>
    <name evidence="3" type="ORF">S58_34190</name>
</gene>
<dbReference type="InterPro" id="IPR042106">
    <property type="entry name" value="Nuo/plastoQ_OxRdtase_6_NuoJ"/>
</dbReference>
<evidence type="ECO:0000256" key="2">
    <source>
        <dbReference type="RuleBase" id="RU004429"/>
    </source>
</evidence>
<comment type="similarity">
    <text evidence="1 2">Belongs to the complex I subunit 6 family.</text>
</comment>
<keyword evidence="2" id="KW-0472">Membrane</keyword>
<accession>M4Z7S3</accession>
<dbReference type="HOGENOM" id="CLU_085957_5_1_5"/>
<dbReference type="GeneID" id="301817265"/>
<comment type="function">
    <text evidence="2">NDH-1 shuttles electrons from NADH, via FMN and iron-sulfur (Fe-S) centers, to quinones in the respiratory chain. Couples the redox reaction to proton translocation (for every two electrons transferred, four hydrogen ions are translocated across the cytoplasmic membrane), and thus conserves the redox energy in a proton gradient.</text>
</comment>
<feature type="transmembrane region" description="Helical" evidence="2">
    <location>
        <begin position="32"/>
        <end position="51"/>
    </location>
</feature>
<sequence>MILPALFFYLFAAVCVASAVMVIVSKNPVHSVLYLILAFVNASGLFVLMGAEFLAMILVVVYVGAVAVLFLFVIMMLDVDFTELREGFLQYMPIGLVIGGIFLFELLLTVSYWVINPTTPKAITAAIPTNVTNTEALGLVLYTKYIHYFQLSGMILLVAMIGAIVLTLRHKASVKRQDINVQNARTPEMAMAVRKVAVGQGLQDTDAAEWVK</sequence>
<dbReference type="STRING" id="1245469.S58_34190"/>
<comment type="catalytic activity">
    <reaction evidence="2">
        <text>a quinone + NADH + 5 H(+)(in) = a quinol + NAD(+) + 4 H(+)(out)</text>
        <dbReference type="Rhea" id="RHEA:57888"/>
        <dbReference type="ChEBI" id="CHEBI:15378"/>
        <dbReference type="ChEBI" id="CHEBI:24646"/>
        <dbReference type="ChEBI" id="CHEBI:57540"/>
        <dbReference type="ChEBI" id="CHEBI:57945"/>
        <dbReference type="ChEBI" id="CHEBI:132124"/>
    </reaction>
</comment>
<feature type="transmembrane region" description="Helical" evidence="2">
    <location>
        <begin position="57"/>
        <end position="79"/>
    </location>
</feature>
<evidence type="ECO:0000313" key="3">
    <source>
        <dbReference type="EMBL" id="BAM89412.1"/>
    </source>
</evidence>
<keyword evidence="2" id="KW-1003">Cell membrane</keyword>
<protein>
    <recommendedName>
        <fullName evidence="2">NADH-quinone oxidoreductase subunit J</fullName>
        <ecNumber evidence="2">7.1.1.-</ecNumber>
    </recommendedName>
</protein>
<dbReference type="PANTHER" id="PTHR33269">
    <property type="entry name" value="NADH-UBIQUINONE OXIDOREDUCTASE CHAIN 6"/>
    <property type="match status" value="1"/>
</dbReference>
<keyword evidence="2" id="KW-0874">Quinone</keyword>
<dbReference type="AlphaFoldDB" id="M4Z7S3"/>
<keyword evidence="2" id="KW-0520">NAD</keyword>
<evidence type="ECO:0000313" key="4">
    <source>
        <dbReference type="Proteomes" id="UP000011841"/>
    </source>
</evidence>
<dbReference type="InterPro" id="IPR001457">
    <property type="entry name" value="NADH_UbQ/plastoQ_OxRdtase_su6"/>
</dbReference>
<dbReference type="PATRIC" id="fig|1245469.3.peg.3494"/>
<dbReference type="PANTHER" id="PTHR33269:SF17">
    <property type="entry name" value="NADH-UBIQUINONE OXIDOREDUCTASE CHAIN 6"/>
    <property type="match status" value="1"/>
</dbReference>
<dbReference type="GO" id="GO:0048038">
    <property type="term" value="F:quinone binding"/>
    <property type="evidence" value="ECO:0007669"/>
    <property type="project" value="UniProtKB-UniRule"/>
</dbReference>
<dbReference type="Pfam" id="PF00499">
    <property type="entry name" value="Oxidored_q3"/>
    <property type="match status" value="1"/>
</dbReference>
<proteinExistence type="inferred from homology"/>
<keyword evidence="2" id="KW-1133">Transmembrane helix</keyword>
<dbReference type="OrthoDB" id="9795409at2"/>
<feature type="transmembrane region" description="Helical" evidence="2">
    <location>
        <begin position="6"/>
        <end position="25"/>
    </location>
</feature>
<dbReference type="EMBL" id="AP012603">
    <property type="protein sequence ID" value="BAM89412.1"/>
    <property type="molecule type" value="Genomic_DNA"/>
</dbReference>
<dbReference type="GO" id="GO:0005886">
    <property type="term" value="C:plasma membrane"/>
    <property type="evidence" value="ECO:0007669"/>
    <property type="project" value="UniProtKB-SubCell"/>
</dbReference>
<feature type="transmembrane region" description="Helical" evidence="2">
    <location>
        <begin position="91"/>
        <end position="115"/>
    </location>
</feature>
<evidence type="ECO:0000256" key="1">
    <source>
        <dbReference type="ARBA" id="ARBA00005698"/>
    </source>
</evidence>
<organism evidence="3 4">
    <name type="scientific">Bradyrhizobium oligotrophicum S58</name>
    <dbReference type="NCBI Taxonomy" id="1245469"/>
    <lineage>
        <taxon>Bacteria</taxon>
        <taxon>Pseudomonadati</taxon>
        <taxon>Pseudomonadota</taxon>
        <taxon>Alphaproteobacteria</taxon>
        <taxon>Hyphomicrobiales</taxon>
        <taxon>Nitrobacteraceae</taxon>
        <taxon>Bradyrhizobium</taxon>
    </lineage>
</organism>
<comment type="subcellular location">
    <subcellularLocation>
        <location evidence="2">Cell membrane</location>
        <topology evidence="2">Multi-pass membrane protein</topology>
    </subcellularLocation>
</comment>
<dbReference type="EC" id="7.1.1.-" evidence="2"/>
<dbReference type="KEGG" id="aol:S58_34190"/>
<dbReference type="Proteomes" id="UP000011841">
    <property type="component" value="Chromosome"/>
</dbReference>
<dbReference type="GO" id="GO:0008137">
    <property type="term" value="F:NADH dehydrogenase (ubiquinone) activity"/>
    <property type="evidence" value="ECO:0007669"/>
    <property type="project" value="UniProtKB-UniRule"/>
</dbReference>
<dbReference type="Gene3D" id="1.20.120.1200">
    <property type="entry name" value="NADH-ubiquinone/plastoquinone oxidoreductase chain 6, subunit NuoJ"/>
    <property type="match status" value="1"/>
</dbReference>
<dbReference type="eggNOG" id="COG0839">
    <property type="taxonomic scope" value="Bacteria"/>
</dbReference>
<keyword evidence="4" id="KW-1185">Reference proteome</keyword>
<dbReference type="NCBIfam" id="NF005164">
    <property type="entry name" value="PRK06638.1-4"/>
    <property type="match status" value="1"/>
</dbReference>